<accession>C4XX05</accession>
<dbReference type="AlphaFoldDB" id="C4XX05"/>
<dbReference type="VEuPathDB" id="FungiDB:CLUG_00478"/>
<dbReference type="InParanoid" id="C4XX05"/>
<sequence>MPRGRWKWQSTCSMLQCYSQRLLRMTDKYILHHRQKFFRHVPIPSGQTLQRSSSVRLCKHVTDSLTCTAAGFVLQMNIDCVVVVVVHVATGAFVELLSSQGHFGNHLKGRLHVDGVFGAGFENRIAQASQSVVCDVHQLLRQGRDFLAFVHVDLVSYYDEREVSWVQHVGSDKKLVLPRSQVVQGFLVGHVIAQHTAVGASVERHTQTSEPLLARRVPYLQGHSFVIDGQVFGQKIGANGGFVSVGKLIVDKSSHERGFAHARVAQNDHFQQCFLTSRHVGMCIF</sequence>
<protein>
    <submittedName>
        <fullName evidence="1">Uncharacterized protein</fullName>
    </submittedName>
</protein>
<organism evidence="1 2">
    <name type="scientific">Clavispora lusitaniae (strain ATCC 42720)</name>
    <name type="common">Yeast</name>
    <name type="synonym">Candida lusitaniae</name>
    <dbReference type="NCBI Taxonomy" id="306902"/>
    <lineage>
        <taxon>Eukaryota</taxon>
        <taxon>Fungi</taxon>
        <taxon>Dikarya</taxon>
        <taxon>Ascomycota</taxon>
        <taxon>Saccharomycotina</taxon>
        <taxon>Pichiomycetes</taxon>
        <taxon>Metschnikowiaceae</taxon>
        <taxon>Clavispora</taxon>
    </lineage>
</organism>
<proteinExistence type="predicted"/>
<name>C4XX05_CLAL4</name>
<dbReference type="KEGG" id="clu:CLUG_00478"/>
<dbReference type="Proteomes" id="UP000007703">
    <property type="component" value="Unassembled WGS sequence"/>
</dbReference>
<evidence type="ECO:0000313" key="2">
    <source>
        <dbReference type="Proteomes" id="UP000007703"/>
    </source>
</evidence>
<evidence type="ECO:0000313" key="1">
    <source>
        <dbReference type="EMBL" id="EEQ36355.1"/>
    </source>
</evidence>
<reference evidence="1 2" key="1">
    <citation type="journal article" date="2009" name="Nature">
        <title>Evolution of pathogenicity and sexual reproduction in eight Candida genomes.</title>
        <authorList>
            <person name="Butler G."/>
            <person name="Rasmussen M.D."/>
            <person name="Lin M.F."/>
            <person name="Santos M.A."/>
            <person name="Sakthikumar S."/>
            <person name="Munro C.A."/>
            <person name="Rheinbay E."/>
            <person name="Grabherr M."/>
            <person name="Forche A."/>
            <person name="Reedy J.L."/>
            <person name="Agrafioti I."/>
            <person name="Arnaud M.B."/>
            <person name="Bates S."/>
            <person name="Brown A.J."/>
            <person name="Brunke S."/>
            <person name="Costanzo M.C."/>
            <person name="Fitzpatrick D.A."/>
            <person name="de Groot P.W."/>
            <person name="Harris D."/>
            <person name="Hoyer L.L."/>
            <person name="Hube B."/>
            <person name="Klis F.M."/>
            <person name="Kodira C."/>
            <person name="Lennard N."/>
            <person name="Logue M.E."/>
            <person name="Martin R."/>
            <person name="Neiman A.M."/>
            <person name="Nikolaou E."/>
            <person name="Quail M.A."/>
            <person name="Quinn J."/>
            <person name="Santos M.C."/>
            <person name="Schmitzberger F.F."/>
            <person name="Sherlock G."/>
            <person name="Shah P."/>
            <person name="Silverstein K.A."/>
            <person name="Skrzypek M.S."/>
            <person name="Soll D."/>
            <person name="Staggs R."/>
            <person name="Stansfield I."/>
            <person name="Stumpf M.P."/>
            <person name="Sudbery P.E."/>
            <person name="Srikantha T."/>
            <person name="Zeng Q."/>
            <person name="Berman J."/>
            <person name="Berriman M."/>
            <person name="Heitman J."/>
            <person name="Gow N.A."/>
            <person name="Lorenz M.C."/>
            <person name="Birren B.W."/>
            <person name="Kellis M."/>
            <person name="Cuomo C.A."/>
        </authorList>
    </citation>
    <scope>NUCLEOTIDE SEQUENCE [LARGE SCALE GENOMIC DNA]</scope>
    <source>
        <strain evidence="1 2">ATCC 42720</strain>
    </source>
</reference>
<dbReference type="HOGENOM" id="CLU_976608_0_0_1"/>
<dbReference type="EMBL" id="CH408076">
    <property type="protein sequence ID" value="EEQ36355.1"/>
    <property type="molecule type" value="Genomic_DNA"/>
</dbReference>
<gene>
    <name evidence="1" type="ORF">CLUG_00478</name>
</gene>